<dbReference type="HOGENOM" id="CLU_202641_0_0_11"/>
<name>F2RJJ4_STRVP</name>
<dbReference type="RefSeq" id="WP_015033122.1">
    <property type="nucleotide sequence ID" value="NC_018750.1"/>
</dbReference>
<dbReference type="OrthoDB" id="4314727at2"/>
<dbReference type="GeneID" id="51862495"/>
<reference evidence="1 2" key="1">
    <citation type="journal article" date="2011" name="BMC Genomics">
        <title>Genome-wide analysis of the role of GlnR in Streptomyces venezuelae provides new insights into global nitrogen regulation in actinomycetes.</title>
        <authorList>
            <person name="Pullan S.T."/>
            <person name="Bibb M.J."/>
            <person name="Merrick M."/>
        </authorList>
    </citation>
    <scope>NUCLEOTIDE SEQUENCE [LARGE SCALE GENOMIC DNA]</scope>
    <source>
        <strain evidence="1">ATCC 10712</strain>
    </source>
</reference>
<dbReference type="PATRIC" id="fig|953739.5.peg.4071"/>
<accession>F2RJJ4</accession>
<dbReference type="STRING" id="953739.SVEN_1917"/>
<proteinExistence type="predicted"/>
<dbReference type="KEGG" id="sve:SVEN_1917"/>
<keyword evidence="2" id="KW-1185">Reference proteome</keyword>
<dbReference type="Proteomes" id="UP000006854">
    <property type="component" value="Chromosome"/>
</dbReference>
<sequence length="80" mass="8866">MSSTTVQNASPAVPQQGTHHYVLTLDLPGRMAATWTGTITPGAKDTRHDLYVFLRKHVTAELPEYARANVAFFSLEPNRL</sequence>
<gene>
    <name evidence="1" type="ordered locus">SVEN_1917</name>
</gene>
<protein>
    <submittedName>
        <fullName evidence="1">Uncharacterized protein</fullName>
    </submittedName>
</protein>
<evidence type="ECO:0000313" key="2">
    <source>
        <dbReference type="Proteomes" id="UP000006854"/>
    </source>
</evidence>
<dbReference type="EMBL" id="FR845719">
    <property type="protein sequence ID" value="CCA55204.1"/>
    <property type="molecule type" value="Genomic_DNA"/>
</dbReference>
<evidence type="ECO:0000313" key="1">
    <source>
        <dbReference type="EMBL" id="CCA55204.1"/>
    </source>
</evidence>
<organism evidence="1 2">
    <name type="scientific">Streptomyces venezuelae (strain ATCC 10712 / CBS 650.69 / DSM 40230 / JCM 4526 / NBRC 13096 / PD 04745)</name>
    <dbReference type="NCBI Taxonomy" id="953739"/>
    <lineage>
        <taxon>Bacteria</taxon>
        <taxon>Bacillati</taxon>
        <taxon>Actinomycetota</taxon>
        <taxon>Actinomycetes</taxon>
        <taxon>Kitasatosporales</taxon>
        <taxon>Streptomycetaceae</taxon>
        <taxon>Streptomyces</taxon>
    </lineage>
</organism>
<dbReference type="AlphaFoldDB" id="F2RJJ4"/>